<dbReference type="InterPro" id="IPR020825">
    <property type="entry name" value="Phe-tRNA_synthase-like_B3/B4"/>
</dbReference>
<keyword evidence="10 15" id="KW-0460">Magnesium</keyword>
<dbReference type="InterPro" id="IPR002547">
    <property type="entry name" value="tRNA-bd_dom"/>
</dbReference>
<dbReference type="Gene3D" id="2.40.50.140">
    <property type="entry name" value="Nucleic acid-binding proteins"/>
    <property type="match status" value="1"/>
</dbReference>
<keyword evidence="5 16" id="KW-0820">tRNA-binding</keyword>
<dbReference type="Gene3D" id="3.50.40.10">
    <property type="entry name" value="Phenylalanyl-trna Synthetase, Chain B, domain 3"/>
    <property type="match status" value="1"/>
</dbReference>
<name>A0AA43XNQ1_9CLOT</name>
<dbReference type="InterPro" id="IPR009061">
    <property type="entry name" value="DNA-bd_dom_put_sf"/>
</dbReference>
<feature type="domain" description="TRNA-binding" evidence="17">
    <location>
        <begin position="39"/>
        <end position="153"/>
    </location>
</feature>
<evidence type="ECO:0000256" key="14">
    <source>
        <dbReference type="ARBA" id="ARBA00049255"/>
    </source>
</evidence>
<keyword evidence="8 15" id="KW-0547">Nucleotide-binding</keyword>
<dbReference type="Pfam" id="PF17759">
    <property type="entry name" value="tRNA_synthFbeta"/>
    <property type="match status" value="1"/>
</dbReference>
<dbReference type="SMART" id="SM00896">
    <property type="entry name" value="FDX-ACB"/>
    <property type="match status" value="1"/>
</dbReference>
<dbReference type="InterPro" id="IPR005147">
    <property type="entry name" value="tRNA_synthase_B5-dom"/>
</dbReference>
<dbReference type="GO" id="GO:0004826">
    <property type="term" value="F:phenylalanine-tRNA ligase activity"/>
    <property type="evidence" value="ECO:0007669"/>
    <property type="project" value="UniProtKB-UniRule"/>
</dbReference>
<dbReference type="SMART" id="SM00874">
    <property type="entry name" value="B5"/>
    <property type="match status" value="1"/>
</dbReference>
<dbReference type="SUPFAM" id="SSF56037">
    <property type="entry name" value="PheT/TilS domain"/>
    <property type="match status" value="1"/>
</dbReference>
<dbReference type="Pfam" id="PF01588">
    <property type="entry name" value="tRNA_bind"/>
    <property type="match status" value="1"/>
</dbReference>
<protein>
    <recommendedName>
        <fullName evidence="15">Phenylalanine--tRNA ligase beta subunit</fullName>
        <ecNumber evidence="15">6.1.1.20</ecNumber>
    </recommendedName>
    <alternativeName>
        <fullName evidence="15">Phenylalanyl-tRNA synthetase beta subunit</fullName>
        <shortName evidence="15">PheRS</shortName>
    </alternativeName>
</protein>
<proteinExistence type="inferred from homology"/>
<sequence>MLGPKKWLEKYVNIDVEASELRDRMTMSGSNVEDIRNLSKHCEGVVIGKVEHIESHENADKLVVVTVNIGKRNVQIVTGAKNFKENDYVPVALEGAKLAGGLVIEKGDLRGKISEGMMCSHEELGFPKNLVPENMKEGLWILEGNYEPGIPFAEALDLNDDILEFEITPNRPDCLNMIGLAREVAATLKTEMLAPKIQLSEEKRRTEDEISVTVDDAQGCHRYIGKVLKGIAIKPSPDWLQVLLMKAGIRPINNIVDVTNYVMLEYGQPLHAFDLEKIPSKQIVVKRAEENHTFKTLDGMERSLNKDITMITDGTKPLAIAGVMGGLESEVNKNTTEILLESANFAPDGIRETSKRLNLRSEASSRYEKGVDKEVALTAINRASQLIQMLTDCEVLEGVADEYPVPFKEASIELRVSRVNQLLGTSFSGEKIEEILKSLEVQVISNGDVLTVTPPSFREDLVKEVDYIEEVARIYGYNRIPSTMPEATITVGGINPSTKVENSLKTALKSQGLYEVLTYSFVSPKSISKIGISKDRPLQDTIKLINPLGEETSVMRTTLMPSMLEVLERNYKKGNAKMKAFEIGRTFWKNPEGNLPLEKPKLVIGIYGEKEDFYCIKGNIEEMLRSLRIEKLEFIKEPFHTTFHPGRCANIYAQGRLLGTFGEVHPNITGNYGIEERCYLAEMDFEEILNQAVLEKKYQPLPKYPSILRDIAIVVSDHIEISEIEKVFEPYLEGILESYELFDVYQGDQIEKGSKSIAYSLVYRDFSKTLKEKEVNKVHDQVLKDLEEKVGASLR</sequence>
<dbReference type="GO" id="GO:0000049">
    <property type="term" value="F:tRNA binding"/>
    <property type="evidence" value="ECO:0007669"/>
    <property type="project" value="UniProtKB-UniRule"/>
</dbReference>
<dbReference type="GO" id="GO:0006432">
    <property type="term" value="P:phenylalanyl-tRNA aminoacylation"/>
    <property type="evidence" value="ECO:0007669"/>
    <property type="project" value="UniProtKB-UniRule"/>
</dbReference>
<gene>
    <name evidence="15" type="primary">pheT</name>
    <name evidence="20" type="ORF">ISALK_14330</name>
</gene>
<dbReference type="GO" id="GO:0009328">
    <property type="term" value="C:phenylalanine-tRNA ligase complex"/>
    <property type="evidence" value="ECO:0007669"/>
    <property type="project" value="TreeGrafter"/>
</dbReference>
<dbReference type="FunFam" id="3.30.70.380:FF:000001">
    <property type="entry name" value="Phenylalanine--tRNA ligase beta subunit"/>
    <property type="match status" value="1"/>
</dbReference>
<evidence type="ECO:0000256" key="7">
    <source>
        <dbReference type="ARBA" id="ARBA00022723"/>
    </source>
</evidence>
<dbReference type="PANTHER" id="PTHR10947">
    <property type="entry name" value="PHENYLALANYL-TRNA SYNTHETASE BETA CHAIN AND LEUCINE-RICH REPEAT-CONTAINING PROTEIN 47"/>
    <property type="match status" value="1"/>
</dbReference>
<keyword evidence="12 15" id="KW-0648">Protein biosynthesis</keyword>
<dbReference type="GO" id="GO:0000287">
    <property type="term" value="F:magnesium ion binding"/>
    <property type="evidence" value="ECO:0007669"/>
    <property type="project" value="UniProtKB-UniRule"/>
</dbReference>
<dbReference type="InterPro" id="IPR041616">
    <property type="entry name" value="PheRS_beta_core"/>
</dbReference>
<dbReference type="PROSITE" id="PS51447">
    <property type="entry name" value="FDX_ACB"/>
    <property type="match status" value="1"/>
</dbReference>
<evidence type="ECO:0000256" key="4">
    <source>
        <dbReference type="ARBA" id="ARBA00022490"/>
    </source>
</evidence>
<dbReference type="GO" id="GO:0005524">
    <property type="term" value="F:ATP binding"/>
    <property type="evidence" value="ECO:0007669"/>
    <property type="project" value="UniProtKB-UniRule"/>
</dbReference>
<dbReference type="InterPro" id="IPR045060">
    <property type="entry name" value="Phe-tRNA-ligase_IIc_bsu"/>
</dbReference>
<dbReference type="Proteomes" id="UP000449710">
    <property type="component" value="Unassembled WGS sequence"/>
</dbReference>
<dbReference type="GO" id="GO:0016740">
    <property type="term" value="F:transferase activity"/>
    <property type="evidence" value="ECO:0007669"/>
    <property type="project" value="UniProtKB-ARBA"/>
</dbReference>
<dbReference type="InterPro" id="IPR033714">
    <property type="entry name" value="tRNA_bind_bactPheRS"/>
</dbReference>
<dbReference type="NCBIfam" id="TIGR00472">
    <property type="entry name" value="pheT_bact"/>
    <property type="match status" value="1"/>
</dbReference>
<feature type="domain" description="B5" evidence="19">
    <location>
        <begin position="407"/>
        <end position="482"/>
    </location>
</feature>
<comment type="cofactor">
    <cofactor evidence="15">
        <name>Mg(2+)</name>
        <dbReference type="ChEBI" id="CHEBI:18420"/>
    </cofactor>
    <text evidence="15">Binds 2 magnesium ions per tetramer.</text>
</comment>
<dbReference type="HAMAP" id="MF_00283">
    <property type="entry name" value="Phe_tRNA_synth_beta1"/>
    <property type="match status" value="1"/>
</dbReference>
<evidence type="ECO:0000256" key="2">
    <source>
        <dbReference type="ARBA" id="ARBA00008653"/>
    </source>
</evidence>
<dbReference type="PROSITE" id="PS51483">
    <property type="entry name" value="B5"/>
    <property type="match status" value="1"/>
</dbReference>
<dbReference type="InterPro" id="IPR012340">
    <property type="entry name" value="NA-bd_OB-fold"/>
</dbReference>
<evidence type="ECO:0000259" key="17">
    <source>
        <dbReference type="PROSITE" id="PS50886"/>
    </source>
</evidence>
<keyword evidence="13 15" id="KW-0030">Aminoacyl-tRNA synthetase</keyword>
<feature type="binding site" evidence="15">
    <location>
        <position position="466"/>
    </location>
    <ligand>
        <name>Mg(2+)</name>
        <dbReference type="ChEBI" id="CHEBI:18420"/>
        <note>shared with alpha subunit</note>
    </ligand>
</feature>
<dbReference type="InterPro" id="IPR005146">
    <property type="entry name" value="B3/B4_tRNA-bd"/>
</dbReference>
<comment type="subunit">
    <text evidence="3 15">Tetramer of two alpha and two beta subunits.</text>
</comment>
<evidence type="ECO:0000256" key="11">
    <source>
        <dbReference type="ARBA" id="ARBA00022884"/>
    </source>
</evidence>
<dbReference type="Pfam" id="PF03147">
    <property type="entry name" value="FDX-ACB"/>
    <property type="match status" value="1"/>
</dbReference>
<evidence type="ECO:0000256" key="1">
    <source>
        <dbReference type="ARBA" id="ARBA00004496"/>
    </source>
</evidence>
<keyword evidence="21" id="KW-1185">Reference proteome</keyword>
<dbReference type="Pfam" id="PF03484">
    <property type="entry name" value="B5"/>
    <property type="match status" value="1"/>
</dbReference>
<feature type="domain" description="FDX-ACB" evidence="18">
    <location>
        <begin position="702"/>
        <end position="795"/>
    </location>
</feature>
<dbReference type="Gene3D" id="3.30.56.10">
    <property type="match status" value="2"/>
</dbReference>
<dbReference type="CDD" id="cd00769">
    <property type="entry name" value="PheRS_beta_core"/>
    <property type="match status" value="1"/>
</dbReference>
<evidence type="ECO:0000256" key="10">
    <source>
        <dbReference type="ARBA" id="ARBA00022842"/>
    </source>
</evidence>
<evidence type="ECO:0000256" key="13">
    <source>
        <dbReference type="ARBA" id="ARBA00023146"/>
    </source>
</evidence>
<dbReference type="Gene3D" id="3.30.70.380">
    <property type="entry name" value="Ferrodoxin-fold anticodon-binding domain"/>
    <property type="match status" value="1"/>
</dbReference>
<dbReference type="SMART" id="SM00873">
    <property type="entry name" value="B3_4"/>
    <property type="match status" value="1"/>
</dbReference>
<comment type="similarity">
    <text evidence="2 15">Belongs to the phenylalanyl-tRNA synthetase beta subunit family. Type 1 subfamily.</text>
</comment>
<keyword evidence="11 16" id="KW-0694">RNA-binding</keyword>
<evidence type="ECO:0000256" key="5">
    <source>
        <dbReference type="ARBA" id="ARBA00022555"/>
    </source>
</evidence>
<comment type="subcellular location">
    <subcellularLocation>
        <location evidence="1 15">Cytoplasm</location>
    </subcellularLocation>
</comment>
<dbReference type="InterPro" id="IPR005121">
    <property type="entry name" value="Fdx_antiC-bd"/>
</dbReference>
<keyword evidence="4 15" id="KW-0963">Cytoplasm</keyword>
<dbReference type="FunFam" id="3.50.40.10:FF:000001">
    <property type="entry name" value="Phenylalanine--tRNA ligase beta subunit"/>
    <property type="match status" value="1"/>
</dbReference>
<comment type="catalytic activity">
    <reaction evidence="14 15">
        <text>tRNA(Phe) + L-phenylalanine + ATP = L-phenylalanyl-tRNA(Phe) + AMP + diphosphate + H(+)</text>
        <dbReference type="Rhea" id="RHEA:19413"/>
        <dbReference type="Rhea" id="RHEA-COMP:9668"/>
        <dbReference type="Rhea" id="RHEA-COMP:9699"/>
        <dbReference type="ChEBI" id="CHEBI:15378"/>
        <dbReference type="ChEBI" id="CHEBI:30616"/>
        <dbReference type="ChEBI" id="CHEBI:33019"/>
        <dbReference type="ChEBI" id="CHEBI:58095"/>
        <dbReference type="ChEBI" id="CHEBI:78442"/>
        <dbReference type="ChEBI" id="CHEBI:78531"/>
        <dbReference type="ChEBI" id="CHEBI:456215"/>
        <dbReference type="EC" id="6.1.1.20"/>
    </reaction>
</comment>
<feature type="binding site" evidence="15">
    <location>
        <position position="460"/>
    </location>
    <ligand>
        <name>Mg(2+)</name>
        <dbReference type="ChEBI" id="CHEBI:18420"/>
        <note>shared with alpha subunit</note>
    </ligand>
</feature>
<evidence type="ECO:0000256" key="9">
    <source>
        <dbReference type="ARBA" id="ARBA00022840"/>
    </source>
</evidence>
<evidence type="ECO:0000256" key="15">
    <source>
        <dbReference type="HAMAP-Rule" id="MF_00283"/>
    </source>
</evidence>
<evidence type="ECO:0000256" key="8">
    <source>
        <dbReference type="ARBA" id="ARBA00022741"/>
    </source>
</evidence>
<evidence type="ECO:0000259" key="19">
    <source>
        <dbReference type="PROSITE" id="PS51483"/>
    </source>
</evidence>
<evidence type="ECO:0000313" key="21">
    <source>
        <dbReference type="Proteomes" id="UP000449710"/>
    </source>
</evidence>
<evidence type="ECO:0000256" key="6">
    <source>
        <dbReference type="ARBA" id="ARBA00022598"/>
    </source>
</evidence>
<dbReference type="PROSITE" id="PS50886">
    <property type="entry name" value="TRBD"/>
    <property type="match status" value="1"/>
</dbReference>
<keyword evidence="7 15" id="KW-0479">Metal-binding</keyword>
<dbReference type="EMBL" id="SUMG01000040">
    <property type="protein sequence ID" value="NBG89659.1"/>
    <property type="molecule type" value="Genomic_DNA"/>
</dbReference>
<dbReference type="CDD" id="cd02796">
    <property type="entry name" value="tRNA_bind_bactPheRS"/>
    <property type="match status" value="1"/>
</dbReference>
<reference evidence="20 21" key="1">
    <citation type="submission" date="2019-04" db="EMBL/GenBank/DDBJ databases">
        <title>Isachenkonia alkalipeptolytica gen. nov. sp. nov. a new anaerobic, alkiliphilic organothrophic bacterium capable to reduce synthesized ferrihydrite isolated from a soda lake.</title>
        <authorList>
            <person name="Toshchakov S.V."/>
            <person name="Zavarzina D.G."/>
            <person name="Zhilina T.N."/>
            <person name="Kostrikina N.A."/>
            <person name="Kublanov I.V."/>
        </authorList>
    </citation>
    <scope>NUCLEOTIDE SEQUENCE [LARGE SCALE GENOMIC DNA]</scope>
    <source>
        <strain evidence="20 21">Z-1701</strain>
    </source>
</reference>
<comment type="caution">
    <text evidence="20">The sequence shown here is derived from an EMBL/GenBank/DDBJ whole genome shotgun (WGS) entry which is preliminary data.</text>
</comment>
<dbReference type="InterPro" id="IPR004532">
    <property type="entry name" value="Phe-tRNA-ligase_IIc_bsu_bact"/>
</dbReference>
<feature type="binding site" evidence="15">
    <location>
        <position position="469"/>
    </location>
    <ligand>
        <name>Mg(2+)</name>
        <dbReference type="ChEBI" id="CHEBI:18420"/>
        <note>shared with alpha subunit</note>
    </ligand>
</feature>
<dbReference type="SUPFAM" id="SSF55681">
    <property type="entry name" value="Class II aaRS and biotin synthetases"/>
    <property type="match status" value="1"/>
</dbReference>
<dbReference type="SUPFAM" id="SSF50249">
    <property type="entry name" value="Nucleic acid-binding proteins"/>
    <property type="match status" value="1"/>
</dbReference>
<dbReference type="AlphaFoldDB" id="A0AA43XNQ1"/>
<keyword evidence="9 15" id="KW-0067">ATP-binding</keyword>
<dbReference type="PANTHER" id="PTHR10947:SF0">
    <property type="entry name" value="PHENYLALANINE--TRNA LIGASE BETA SUBUNIT"/>
    <property type="match status" value="1"/>
</dbReference>
<organism evidence="20 21">
    <name type="scientific">Isachenkonia alkalipeptolytica</name>
    <dbReference type="NCBI Taxonomy" id="2565777"/>
    <lineage>
        <taxon>Bacteria</taxon>
        <taxon>Bacillati</taxon>
        <taxon>Bacillota</taxon>
        <taxon>Clostridia</taxon>
        <taxon>Eubacteriales</taxon>
        <taxon>Clostridiaceae</taxon>
        <taxon>Isachenkonia</taxon>
    </lineage>
</organism>
<dbReference type="EC" id="6.1.1.20" evidence="15"/>
<dbReference type="RefSeq" id="WP_160723546.1">
    <property type="nucleotide sequence ID" value="NZ_SUMG01000040.1"/>
</dbReference>
<dbReference type="SUPFAM" id="SSF54991">
    <property type="entry name" value="Anticodon-binding domain of PheRS"/>
    <property type="match status" value="1"/>
</dbReference>
<dbReference type="FunFam" id="3.30.56.10:FF:000002">
    <property type="entry name" value="Phenylalanine--tRNA ligase beta subunit"/>
    <property type="match status" value="1"/>
</dbReference>
<dbReference type="SUPFAM" id="SSF46955">
    <property type="entry name" value="Putative DNA-binding domain"/>
    <property type="match status" value="1"/>
</dbReference>
<dbReference type="GO" id="GO:0140096">
    <property type="term" value="F:catalytic activity, acting on a protein"/>
    <property type="evidence" value="ECO:0007669"/>
    <property type="project" value="UniProtKB-ARBA"/>
</dbReference>
<accession>A0AA43XNQ1</accession>
<dbReference type="InterPro" id="IPR036690">
    <property type="entry name" value="Fdx_antiC-bd_sf"/>
</dbReference>
<evidence type="ECO:0000256" key="12">
    <source>
        <dbReference type="ARBA" id="ARBA00022917"/>
    </source>
</evidence>
<dbReference type="Pfam" id="PF03483">
    <property type="entry name" value="B3_4"/>
    <property type="match status" value="1"/>
</dbReference>
<evidence type="ECO:0000256" key="3">
    <source>
        <dbReference type="ARBA" id="ARBA00011209"/>
    </source>
</evidence>
<dbReference type="InterPro" id="IPR045864">
    <property type="entry name" value="aa-tRNA-synth_II/BPL/LPL"/>
</dbReference>
<dbReference type="Gene3D" id="3.30.930.10">
    <property type="entry name" value="Bira Bifunctional Protein, Domain 2"/>
    <property type="match status" value="1"/>
</dbReference>
<evidence type="ECO:0000256" key="16">
    <source>
        <dbReference type="PROSITE-ProRule" id="PRU00209"/>
    </source>
</evidence>
<feature type="binding site" evidence="15">
    <location>
        <position position="470"/>
    </location>
    <ligand>
        <name>Mg(2+)</name>
        <dbReference type="ChEBI" id="CHEBI:18420"/>
        <note>shared with alpha subunit</note>
    </ligand>
</feature>
<evidence type="ECO:0000313" key="20">
    <source>
        <dbReference type="EMBL" id="NBG89659.1"/>
    </source>
</evidence>
<keyword evidence="6 15" id="KW-0436">Ligase</keyword>
<evidence type="ECO:0000259" key="18">
    <source>
        <dbReference type="PROSITE" id="PS51447"/>
    </source>
</evidence>